<dbReference type="GO" id="GO:0035556">
    <property type="term" value="P:intracellular signal transduction"/>
    <property type="evidence" value="ECO:0007669"/>
    <property type="project" value="InterPro"/>
</dbReference>
<feature type="region of interest" description="Disordered" evidence="1">
    <location>
        <begin position="1205"/>
        <end position="1226"/>
    </location>
</feature>
<feature type="region of interest" description="Disordered" evidence="1">
    <location>
        <begin position="1043"/>
        <end position="1065"/>
    </location>
</feature>
<evidence type="ECO:0000256" key="1">
    <source>
        <dbReference type="SAM" id="MobiDB-lite"/>
    </source>
</evidence>
<dbReference type="PROSITE" id="PS00741">
    <property type="entry name" value="DH_1"/>
    <property type="match status" value="1"/>
</dbReference>
<dbReference type="PANTHER" id="PTHR16777:SF2">
    <property type="entry name" value="PROTEIN ECT2"/>
    <property type="match status" value="1"/>
</dbReference>
<feature type="region of interest" description="Disordered" evidence="1">
    <location>
        <begin position="905"/>
        <end position="952"/>
    </location>
</feature>
<dbReference type="GO" id="GO:2000431">
    <property type="term" value="P:regulation of cytokinesis, actomyosin contractile ring assembly"/>
    <property type="evidence" value="ECO:0007669"/>
    <property type="project" value="InterPro"/>
</dbReference>
<dbReference type="InterPro" id="IPR000219">
    <property type="entry name" value="DH_dom"/>
</dbReference>
<dbReference type="InterPro" id="IPR026817">
    <property type="entry name" value="Ect2"/>
</dbReference>
<dbReference type="InterPro" id="IPR049395">
    <property type="entry name" value="ECT2_PH"/>
</dbReference>
<dbReference type="GO" id="GO:0005634">
    <property type="term" value="C:nucleus"/>
    <property type="evidence" value="ECO:0007669"/>
    <property type="project" value="InterPro"/>
</dbReference>
<feature type="compositionally biased region" description="Polar residues" evidence="1">
    <location>
        <begin position="197"/>
        <end position="218"/>
    </location>
</feature>
<reference evidence="2" key="1">
    <citation type="submission" date="2020-11" db="EMBL/GenBank/DDBJ databases">
        <authorList>
            <person name="Tran Van P."/>
        </authorList>
    </citation>
    <scope>NUCLEOTIDE SEQUENCE</scope>
</reference>
<dbReference type="Pfam" id="PF21242">
    <property type="entry name" value="ECT2_PH"/>
    <property type="match status" value="1"/>
</dbReference>
<feature type="region of interest" description="Disordered" evidence="1">
    <location>
        <begin position="513"/>
        <end position="545"/>
    </location>
</feature>
<feature type="region of interest" description="Disordered" evidence="1">
    <location>
        <begin position="729"/>
        <end position="859"/>
    </location>
</feature>
<dbReference type="InterPro" id="IPR001357">
    <property type="entry name" value="BRCT_dom"/>
</dbReference>
<dbReference type="PROSITE" id="PS50010">
    <property type="entry name" value="DH_2"/>
    <property type="match status" value="1"/>
</dbReference>
<dbReference type="EMBL" id="OB663384">
    <property type="protein sequence ID" value="CAD7231322.1"/>
    <property type="molecule type" value="Genomic_DNA"/>
</dbReference>
<feature type="compositionally biased region" description="Polar residues" evidence="1">
    <location>
        <begin position="798"/>
        <end position="811"/>
    </location>
</feature>
<dbReference type="GO" id="GO:0005938">
    <property type="term" value="C:cell cortex"/>
    <property type="evidence" value="ECO:0007669"/>
    <property type="project" value="TreeGrafter"/>
</dbReference>
<dbReference type="Pfam" id="PF12738">
    <property type="entry name" value="PTCB-BRCT"/>
    <property type="match status" value="1"/>
</dbReference>
<accession>A0A7R8ZR92</accession>
<dbReference type="CDD" id="cd00160">
    <property type="entry name" value="RhoGEF"/>
    <property type="match status" value="1"/>
</dbReference>
<feature type="compositionally biased region" description="Basic and acidic residues" evidence="1">
    <location>
        <begin position="812"/>
        <end position="838"/>
    </location>
</feature>
<dbReference type="SMART" id="SM00325">
    <property type="entry name" value="RhoGEF"/>
    <property type="match status" value="1"/>
</dbReference>
<feature type="compositionally biased region" description="Low complexity" evidence="1">
    <location>
        <begin position="219"/>
        <end position="233"/>
    </location>
</feature>
<dbReference type="InterPro" id="IPR011993">
    <property type="entry name" value="PH-like_dom_sf"/>
</dbReference>
<feature type="compositionally biased region" description="Low complexity" evidence="1">
    <location>
        <begin position="1335"/>
        <end position="1346"/>
    </location>
</feature>
<dbReference type="PANTHER" id="PTHR16777">
    <property type="entry name" value="PROTEIN ECT2"/>
    <property type="match status" value="1"/>
</dbReference>
<evidence type="ECO:0000313" key="2">
    <source>
        <dbReference type="EMBL" id="CAD7231322.1"/>
    </source>
</evidence>
<dbReference type="Gene3D" id="1.20.900.10">
    <property type="entry name" value="Dbl homology (DH) domain"/>
    <property type="match status" value="1"/>
</dbReference>
<gene>
    <name evidence="2" type="ORF">CTOB1V02_LOCUS9170</name>
</gene>
<dbReference type="InterPro" id="IPR001331">
    <property type="entry name" value="GDS_CDC24_CS"/>
</dbReference>
<dbReference type="Pfam" id="PF00621">
    <property type="entry name" value="RhoGEF"/>
    <property type="match status" value="1"/>
</dbReference>
<feature type="region of interest" description="Disordered" evidence="1">
    <location>
        <begin position="972"/>
        <end position="998"/>
    </location>
</feature>
<sequence>MDSANFAQLHEACRQSTPDWQVKVVSPRFLRQLLLTTPSTSEAVEIIAGFKRPVYNLTLYKKRFSFQGFVEKNYLQHLYRSVQNMGGSVMQSPNHTTTHLVARKAAGEKYIYCGLFDIPRLKKDFIQTLWDRRDEEELKVTPEMKPTLFPFERKPRPYEEETPPPSGGRTRRRSRTSSLNIKTPKRKRQDASILSPGVSSPMTAGGKSTLNSRNDTIGSVQSIDISQASISSPDPRKEAEGVDSSSHIAPVPPRITGRKQVFMELVQTEKNYVNVLQTIMTVHDAMLKQDLLPDKFSTDLLFGSIEPILTAHLALREDLETLLEDWNEDCQVGECLIKHMRSETFAHAYKRYIKDYDSQKQLLEKLSRNSRFFGFLNAMRGRPEYGRQSLTELLIRPVQRLPSVTLLIKDLRKQTSPHFSDHEHLDRALMLLQTVLDRVNEERRLYDQRKELMLMVTEIEDCPPEMVSVTRQFLREFEALDLSGTIKNRRCPLALFLLSDLLLICKKRKGGEATGGVLRSGSFKSEAGQGGQRPSSGPRQKPYKYLRQVPLRHVRKVYNLISRRPGGGLVYNTSSAALNGLDESAGGGGANSTPANQHHLHIPPPTGKENNHSTEKGTSGPENTIVIVFREEGGSCEQRYIFQIVSTIDPSSSQPAGKDDLISMLTSQMTSVTCSLDPESLVGTVDWRHFEEYIDTHSLMDGIRKVGTKVSRTLMMSSPDEVNRKFSFRSPMKRAQSTMLPPSSPAQPTTPMAPPPLHHAATLPFQPPPPIRESPSAGQQQSMLQRSFSNIWRKRNEQNNGDVANTRTPTSVKEKEAILKEESPIDEHEESPSLKSEEMSADADNSDEEAINEKKGVNVTGKDFEDKEILGRDLHLKDKCSDQELISSRNLGMVASRSFPTATVEENLSLDVDPEDDDVEFLPDEEEDRGKTNPSGCSTIDEEEEEEVADGPRIKGSNLFCRSSCKNVPRLGVQNLEDSPRGRNRRTQLDEGGSGSCGASKLLPKCGVKMLSQAPLKPKRLNAVRNAAIGDLDNNISQHFGHQHLNTRRSTPSKPSRLNPPGLPDWNVLAQDEMKENRDIEPLDRQPSYRRHSAATPELSADLFLQYRKSASQYLNPQLLSHKSASELQSPRVDLNRTFIIDRSVVRSKRDDKVSEDHLNRLNRTFVIDVPDGVNKSVDLVEMKSLNQTLEVDVSGGLSENRKRKSLELLDRRSSSMNSPPPARKPRLSLIRRLSVALTATFSPKRSDRRMATIPQSPVLLNKGLICFPEHSKEGEDPWPSQLSLRTMGQEEWSEAAEVFSANVPDSFREEFPTGSEGSRVSSRRRTVAIRKMESSGALGSAPAAPRGEGGPSTPRRRMTLQRVTSSFIRNASGFIGGRTFAER</sequence>
<feature type="region of interest" description="Disordered" evidence="1">
    <location>
        <begin position="141"/>
        <end position="253"/>
    </location>
</feature>
<feature type="region of interest" description="Disordered" evidence="1">
    <location>
        <begin position="1334"/>
        <end position="1360"/>
    </location>
</feature>
<feature type="compositionally biased region" description="Acidic residues" evidence="1">
    <location>
        <begin position="912"/>
        <end position="927"/>
    </location>
</feature>
<dbReference type="SUPFAM" id="SSF52113">
    <property type="entry name" value="BRCT domain"/>
    <property type="match status" value="1"/>
</dbReference>
<feature type="compositionally biased region" description="Acidic residues" evidence="1">
    <location>
        <begin position="940"/>
        <end position="949"/>
    </location>
</feature>
<dbReference type="InterPro" id="IPR035899">
    <property type="entry name" value="DBL_dom_sf"/>
</dbReference>
<dbReference type="OrthoDB" id="9997817at2759"/>
<proteinExistence type="predicted"/>
<dbReference type="GO" id="GO:0007399">
    <property type="term" value="P:nervous system development"/>
    <property type="evidence" value="ECO:0007669"/>
    <property type="project" value="TreeGrafter"/>
</dbReference>
<feature type="region of interest" description="Disordered" evidence="1">
    <location>
        <begin position="582"/>
        <end position="621"/>
    </location>
</feature>
<dbReference type="Gene3D" id="3.40.50.10190">
    <property type="entry name" value="BRCT domain"/>
    <property type="match status" value="1"/>
</dbReference>
<name>A0A7R8ZR92_9CRUS</name>
<dbReference type="SUPFAM" id="SSF48065">
    <property type="entry name" value="DBL homology domain (DH-domain)"/>
    <property type="match status" value="1"/>
</dbReference>
<dbReference type="InterPro" id="IPR036420">
    <property type="entry name" value="BRCT_dom_sf"/>
</dbReference>
<protein>
    <submittedName>
        <fullName evidence="2">Uncharacterized protein</fullName>
    </submittedName>
</protein>
<dbReference type="GO" id="GO:0005085">
    <property type="term" value="F:guanyl-nucleotide exchange factor activity"/>
    <property type="evidence" value="ECO:0007669"/>
    <property type="project" value="InterPro"/>
</dbReference>
<dbReference type="GO" id="GO:0005096">
    <property type="term" value="F:GTPase activator activity"/>
    <property type="evidence" value="ECO:0007669"/>
    <property type="project" value="InterPro"/>
</dbReference>
<feature type="compositionally biased region" description="Acidic residues" evidence="1">
    <location>
        <begin position="839"/>
        <end position="850"/>
    </location>
</feature>
<dbReference type="GO" id="GO:0000281">
    <property type="term" value="P:mitotic cytokinesis"/>
    <property type="evidence" value="ECO:0007669"/>
    <property type="project" value="TreeGrafter"/>
</dbReference>
<organism evidence="2">
    <name type="scientific">Cyprideis torosa</name>
    <dbReference type="NCBI Taxonomy" id="163714"/>
    <lineage>
        <taxon>Eukaryota</taxon>
        <taxon>Metazoa</taxon>
        <taxon>Ecdysozoa</taxon>
        <taxon>Arthropoda</taxon>
        <taxon>Crustacea</taxon>
        <taxon>Oligostraca</taxon>
        <taxon>Ostracoda</taxon>
        <taxon>Podocopa</taxon>
        <taxon>Podocopida</taxon>
        <taxon>Cytherocopina</taxon>
        <taxon>Cytheroidea</taxon>
        <taxon>Cytherideidae</taxon>
        <taxon>Cyprideis</taxon>
    </lineage>
</organism>
<feature type="compositionally biased region" description="Polar residues" evidence="1">
    <location>
        <begin position="776"/>
        <end position="790"/>
    </location>
</feature>
<dbReference type="Gene3D" id="2.30.29.30">
    <property type="entry name" value="Pleckstrin-homology domain (PH domain)/Phosphotyrosine-binding domain (PTB)"/>
    <property type="match status" value="1"/>
</dbReference>